<gene>
    <name evidence="2" type="ORF">ACE1CA_06915</name>
</gene>
<sequence>MRRSGKLWLRELKNFGILGKLAVLVVTLDRYECRRLHPMDESRVEDYLNLIQQLLNCPNGEESEILQANSDLLDLGFLQVCEGVVGQLAESGNENAADFLQNLASQLEEFFGMNEWGNGNNLEIENVLNYREFIRELLQAENSHSDVEVIYQMLAQRQHLLNARFADILQQVTENLIAEQPEAIESIISIIGNLSIHINDFPLGKKANNIEIAIKGYQIVLSNCQPGSEKWAQTQNNLGTAYSDRIRGDRADNLEQAIASYIAALQVRTREAFSEQWAITQNNLAAAYKNRIKGDRADNLEQAIASYTAVLQVYTCEAFPKQWATIQNNLGNTYKNRIRGDRADNLERAIAFYIAALQVRTHKAFPKQWATTQNNLGIAYSDRIRGDRADNLERAIASYTAALQVYTRDAFPQDWAQTQNNLGIAYRNRIREDRADNIETAIRYYTDALQVRTREAFPQQWAMTQNNLALAYSERIKGEKADNIENAIRCYTDALQVYIREAFPQDWAMTQNNLGNAYADRIKGERVDNLENAIKFYQDALKVRTREAFPQHHTETLFNLGLAYRKIPKLQLAHNTFADAIDTVELLRGEIHSGDETKQKLAERYNQIYQNMVEVCLELKNYTVAIEYAERSKARNLVELVANRDINPKSDIPETIHNELSRLRQEIYTEQRRQEIEERNRNILSAMMSESGFLNNRTHLNQLQQQLDELITRDITPIDPSFSLTQKIEPIPYREIQSLTGENTTILEWYITDDKFLTFIITPQSPTPIIWQSSTADLEKLVRWVNGYFRAYAKKKKDHWKRRLTLRLRLLAKILHLDEILKSIPKQCDRLILIPHRYLHLFPLHALPVSQETWLQFNRNSDSSPANPYLLDCFVGGVGYAPSCQLLQQAQRRQRPNFSHLFAIQNPTNDLHYTDLEVQAIAQHFNPSDILANAAAKIEALDEQRLRNAHCAHFSCHGYFNFANPLQSALLLADCRISEAPEEPESDRSLRSEDGGAIDLSKCLTLDNIFTRDFSTCRLVVLSACETGLTDFSSLSDEYIGLPSGFLVAGSPSVVSSLWAVNDLSTALLMMKFYQNLKAGLTVTLALNTAQTWLRNATKEELINQLDLNAAQRMHLRVELKKIDTNTKPFESPYHWAAFCAIGQ</sequence>
<evidence type="ECO:0000313" key="2">
    <source>
        <dbReference type="EMBL" id="MFB2834248.1"/>
    </source>
</evidence>
<dbReference type="Gene3D" id="1.25.40.10">
    <property type="entry name" value="Tetratricopeptide repeat domain"/>
    <property type="match status" value="3"/>
</dbReference>
<evidence type="ECO:0000259" key="1">
    <source>
        <dbReference type="Pfam" id="PF12770"/>
    </source>
</evidence>
<protein>
    <submittedName>
        <fullName evidence="2">CHAT domain-containing protein</fullName>
    </submittedName>
</protein>
<keyword evidence="3" id="KW-1185">Reference proteome</keyword>
<name>A0ABV4WGP4_9CYAN</name>
<dbReference type="InterPro" id="IPR024983">
    <property type="entry name" value="CHAT_dom"/>
</dbReference>
<dbReference type="SUPFAM" id="SSF48452">
    <property type="entry name" value="TPR-like"/>
    <property type="match status" value="2"/>
</dbReference>
<comment type="caution">
    <text evidence="2">The sequence shown here is derived from an EMBL/GenBank/DDBJ whole genome shotgun (WGS) entry which is preliminary data.</text>
</comment>
<dbReference type="Pfam" id="PF12770">
    <property type="entry name" value="CHAT"/>
    <property type="match status" value="1"/>
</dbReference>
<proteinExistence type="predicted"/>
<dbReference type="Proteomes" id="UP001576780">
    <property type="component" value="Unassembled WGS sequence"/>
</dbReference>
<organism evidence="2 3">
    <name type="scientific">Floridaenema evergladense BLCC-F167</name>
    <dbReference type="NCBI Taxonomy" id="3153639"/>
    <lineage>
        <taxon>Bacteria</taxon>
        <taxon>Bacillati</taxon>
        <taxon>Cyanobacteriota</taxon>
        <taxon>Cyanophyceae</taxon>
        <taxon>Oscillatoriophycideae</taxon>
        <taxon>Aerosakkonematales</taxon>
        <taxon>Aerosakkonemataceae</taxon>
        <taxon>Floridanema</taxon>
        <taxon>Floridanema evergladense</taxon>
    </lineage>
</organism>
<feature type="domain" description="CHAT" evidence="1">
    <location>
        <begin position="811"/>
        <end position="1144"/>
    </location>
</feature>
<dbReference type="PANTHER" id="PTHR10098">
    <property type="entry name" value="RAPSYN-RELATED"/>
    <property type="match status" value="1"/>
</dbReference>
<accession>A0ABV4WGP4</accession>
<reference evidence="2 3" key="1">
    <citation type="submission" date="2024-09" db="EMBL/GenBank/DDBJ databases">
        <title>Floridaenema gen nov. (Aerosakkonemataceae, Aerosakkonematales ord. nov., Cyanobacteria) from benthic tropical and subtropical fresh waters, with the description of four new species.</title>
        <authorList>
            <person name="Moretto J.A."/>
            <person name="Berthold D.E."/>
            <person name="Lefler F.W."/>
            <person name="Huang I.-S."/>
            <person name="Laughinghouse H. IV."/>
        </authorList>
    </citation>
    <scope>NUCLEOTIDE SEQUENCE [LARGE SCALE GENOMIC DNA]</scope>
    <source>
        <strain evidence="2 3">BLCC-F167</strain>
    </source>
</reference>
<dbReference type="PANTHER" id="PTHR10098:SF108">
    <property type="entry name" value="TETRATRICOPEPTIDE REPEAT PROTEIN 28"/>
    <property type="match status" value="1"/>
</dbReference>
<evidence type="ECO:0000313" key="3">
    <source>
        <dbReference type="Proteomes" id="UP001576780"/>
    </source>
</evidence>
<dbReference type="InterPro" id="IPR011990">
    <property type="entry name" value="TPR-like_helical_dom_sf"/>
</dbReference>
<dbReference type="EMBL" id="JBHFNT010000058">
    <property type="protein sequence ID" value="MFB2834248.1"/>
    <property type="molecule type" value="Genomic_DNA"/>
</dbReference>
<dbReference type="Pfam" id="PF13374">
    <property type="entry name" value="TPR_10"/>
    <property type="match status" value="4"/>
</dbReference>